<feature type="domain" description="Peptidase S9 prolyl oligopeptidase catalytic" evidence="2">
    <location>
        <begin position="77"/>
        <end position="213"/>
    </location>
</feature>
<sequence length="236" mass="26533">MIISGYKLDYLPTTPGAPWALIVPGGGYWGWMDISEGKPVAKYLNAHGIAAFILRYHLRSFGRRRRMPLRDVQRAIFSILAVNSQYDVSRQHWSIWGASAGGHLAGEYVGRALEQHLPLPETLVMLYPVVTMHHFTNRLTRMALIGPMTSEKTKDAHSLEQHVQPGWPPTFLTASEQDGLVPYQNSLLLARAIKRVGGEAHMRLYHVGHHGVGLGIDTPLEGWADAALAYWRDHWR</sequence>
<organism evidence="3 4">
    <name type="scientific">Lacticaseibacillus pabuli</name>
    <dbReference type="NCBI Taxonomy" id="3025672"/>
    <lineage>
        <taxon>Bacteria</taxon>
        <taxon>Bacillati</taxon>
        <taxon>Bacillota</taxon>
        <taxon>Bacilli</taxon>
        <taxon>Lactobacillales</taxon>
        <taxon>Lactobacillaceae</taxon>
        <taxon>Lacticaseibacillus</taxon>
    </lineage>
</organism>
<dbReference type="GO" id="GO:0016787">
    <property type="term" value="F:hydrolase activity"/>
    <property type="evidence" value="ECO:0007669"/>
    <property type="project" value="UniProtKB-KW"/>
</dbReference>
<reference evidence="3 4" key="1">
    <citation type="submission" date="2023-02" db="EMBL/GenBank/DDBJ databases">
        <title>Genome sequence of Lacticaseibacillus sp. KACC 23028.</title>
        <authorList>
            <person name="Kim S."/>
            <person name="Heo J."/>
            <person name="Kwon S.-W."/>
        </authorList>
    </citation>
    <scope>NUCLEOTIDE SEQUENCE [LARGE SCALE GENOMIC DNA]</scope>
    <source>
        <strain evidence="3 4">KACC 23028</strain>
    </source>
</reference>
<dbReference type="InterPro" id="IPR001375">
    <property type="entry name" value="Peptidase_S9_cat"/>
</dbReference>
<dbReference type="Pfam" id="PF00326">
    <property type="entry name" value="Peptidase_S9"/>
    <property type="match status" value="1"/>
</dbReference>
<evidence type="ECO:0000259" key="2">
    <source>
        <dbReference type="Pfam" id="PF00326"/>
    </source>
</evidence>
<dbReference type="Gene3D" id="3.40.50.1820">
    <property type="entry name" value="alpha/beta hydrolase"/>
    <property type="match status" value="1"/>
</dbReference>
<evidence type="ECO:0000256" key="1">
    <source>
        <dbReference type="ARBA" id="ARBA00022801"/>
    </source>
</evidence>
<evidence type="ECO:0000313" key="4">
    <source>
        <dbReference type="Proteomes" id="UP001220377"/>
    </source>
</evidence>
<keyword evidence="4" id="KW-1185">Reference proteome</keyword>
<gene>
    <name evidence="3" type="ORF">PQ472_11575</name>
</gene>
<dbReference type="RefSeq" id="WP_274260026.1">
    <property type="nucleotide sequence ID" value="NZ_CP117884.1"/>
</dbReference>
<dbReference type="Proteomes" id="UP001220377">
    <property type="component" value="Chromosome"/>
</dbReference>
<accession>A0ABY7WQP7</accession>
<dbReference type="InterPro" id="IPR050300">
    <property type="entry name" value="GDXG_lipolytic_enzyme"/>
</dbReference>
<dbReference type="PANTHER" id="PTHR48081:SF6">
    <property type="entry name" value="PEPTIDASE S9 PROLYL OLIGOPEPTIDASE CATALYTIC DOMAIN-CONTAINING PROTEIN"/>
    <property type="match status" value="1"/>
</dbReference>
<proteinExistence type="predicted"/>
<dbReference type="SUPFAM" id="SSF53474">
    <property type="entry name" value="alpha/beta-Hydrolases"/>
    <property type="match status" value="1"/>
</dbReference>
<dbReference type="InterPro" id="IPR029058">
    <property type="entry name" value="AB_hydrolase_fold"/>
</dbReference>
<dbReference type="PANTHER" id="PTHR48081">
    <property type="entry name" value="AB HYDROLASE SUPERFAMILY PROTEIN C4A8.06C"/>
    <property type="match status" value="1"/>
</dbReference>
<keyword evidence="1 3" id="KW-0378">Hydrolase</keyword>
<name>A0ABY7WQP7_9LACO</name>
<dbReference type="EMBL" id="CP117884">
    <property type="protein sequence ID" value="WDF82518.1"/>
    <property type="molecule type" value="Genomic_DNA"/>
</dbReference>
<protein>
    <submittedName>
        <fullName evidence="3">Alpha/beta hydrolase</fullName>
    </submittedName>
</protein>
<evidence type="ECO:0000313" key="3">
    <source>
        <dbReference type="EMBL" id="WDF82518.1"/>
    </source>
</evidence>